<accession>A0A644ZIZ7</accession>
<dbReference type="SUPFAM" id="SSF53850">
    <property type="entry name" value="Periplasmic binding protein-like II"/>
    <property type="match status" value="1"/>
</dbReference>
<sequence length="322" mass="33720">MRIRSVYLGIVLLGASVGTSVFAQLPYPSKPIRIVVAYAAGQGTDIATRYLADQMGKDLGQPIVVENKPGAGGNLGTEMTALAPPDGYTLTMGTNATHALNAFLYAKVPFEAERDFEPIGLVGTFPMIVAVNAGTPYTSLSQLLETARANPRSADIAMPSTTARLVVELLKERASFPLFGVPYKGSGNAMTDVLGGQLPVVVDTPTALRAHIASGKVRAIAVTSEKASNLAPGVKTVAEQGYPGYEVIAWNALYAPRGTPAQVISTLNAAMNKALARPETRQRLLELGFEPAGGAPGDLAAFAKSERNKWGPVIKSAGLKAD</sequence>
<dbReference type="Pfam" id="PF03401">
    <property type="entry name" value="TctC"/>
    <property type="match status" value="1"/>
</dbReference>
<evidence type="ECO:0008006" key="2">
    <source>
        <dbReference type="Google" id="ProtNLM"/>
    </source>
</evidence>
<dbReference type="AlphaFoldDB" id="A0A644ZIZ7"/>
<organism evidence="1">
    <name type="scientific">bioreactor metagenome</name>
    <dbReference type="NCBI Taxonomy" id="1076179"/>
    <lineage>
        <taxon>unclassified sequences</taxon>
        <taxon>metagenomes</taxon>
        <taxon>ecological metagenomes</taxon>
    </lineage>
</organism>
<dbReference type="PANTHER" id="PTHR42928">
    <property type="entry name" value="TRICARBOXYLATE-BINDING PROTEIN"/>
    <property type="match status" value="1"/>
</dbReference>
<proteinExistence type="predicted"/>
<gene>
    <name evidence="1" type="ORF">SDC9_87484</name>
</gene>
<protein>
    <recommendedName>
        <fullName evidence="2">Tripartite tricarboxylate transporter family receptor</fullName>
    </recommendedName>
</protein>
<dbReference type="InterPro" id="IPR005064">
    <property type="entry name" value="BUG"/>
</dbReference>
<dbReference type="PANTHER" id="PTHR42928:SF5">
    <property type="entry name" value="BLR1237 PROTEIN"/>
    <property type="match status" value="1"/>
</dbReference>
<comment type="caution">
    <text evidence="1">The sequence shown here is derived from an EMBL/GenBank/DDBJ whole genome shotgun (WGS) entry which is preliminary data.</text>
</comment>
<dbReference type="EMBL" id="VSSQ01009142">
    <property type="protein sequence ID" value="MPM40836.1"/>
    <property type="molecule type" value="Genomic_DNA"/>
</dbReference>
<dbReference type="PIRSF" id="PIRSF017082">
    <property type="entry name" value="YflP"/>
    <property type="match status" value="1"/>
</dbReference>
<name>A0A644ZIZ7_9ZZZZ</name>
<dbReference type="Gene3D" id="3.40.190.10">
    <property type="entry name" value="Periplasmic binding protein-like II"/>
    <property type="match status" value="1"/>
</dbReference>
<reference evidence="1" key="1">
    <citation type="submission" date="2019-08" db="EMBL/GenBank/DDBJ databases">
        <authorList>
            <person name="Kucharzyk K."/>
            <person name="Murdoch R.W."/>
            <person name="Higgins S."/>
            <person name="Loffler F."/>
        </authorList>
    </citation>
    <scope>NUCLEOTIDE SEQUENCE</scope>
</reference>
<dbReference type="InterPro" id="IPR042100">
    <property type="entry name" value="Bug_dom1"/>
</dbReference>
<dbReference type="Gene3D" id="3.40.190.150">
    <property type="entry name" value="Bordetella uptake gene, domain 1"/>
    <property type="match status" value="1"/>
</dbReference>
<dbReference type="CDD" id="cd13578">
    <property type="entry name" value="PBP2_Bug27"/>
    <property type="match status" value="1"/>
</dbReference>
<evidence type="ECO:0000313" key="1">
    <source>
        <dbReference type="EMBL" id="MPM40836.1"/>
    </source>
</evidence>